<dbReference type="RefSeq" id="WP_025548962.1">
    <property type="nucleotide sequence ID" value="NZ_BATN01000031.1"/>
</dbReference>
<evidence type="ECO:0000313" key="3">
    <source>
        <dbReference type="EMBL" id="QOT74512.1"/>
    </source>
</evidence>
<feature type="compositionally biased region" description="Basic residues" evidence="1">
    <location>
        <begin position="748"/>
        <end position="759"/>
    </location>
</feature>
<evidence type="ECO:0000259" key="2">
    <source>
        <dbReference type="Pfam" id="PF25819"/>
    </source>
</evidence>
<geneLocation type="plasmid" evidence="3 4">
    <name>p1</name>
</geneLocation>
<accession>A0A7M2GR28</accession>
<dbReference type="SUPFAM" id="SSF48537">
    <property type="entry name" value="Phospholipase C/P1 nuclease"/>
    <property type="match status" value="1"/>
</dbReference>
<proteinExistence type="predicted"/>
<dbReference type="GO" id="GO:0016788">
    <property type="term" value="F:hydrolase activity, acting on ester bonds"/>
    <property type="evidence" value="ECO:0007669"/>
    <property type="project" value="InterPro"/>
</dbReference>
<dbReference type="InterPro" id="IPR009003">
    <property type="entry name" value="Peptidase_S1_PA"/>
</dbReference>
<dbReference type="Proteomes" id="UP000593663">
    <property type="component" value="Plasmid p1"/>
</dbReference>
<dbReference type="Pfam" id="PF25819">
    <property type="entry name" value="Nal1_C"/>
    <property type="match status" value="1"/>
</dbReference>
<feature type="region of interest" description="Disordered" evidence="1">
    <location>
        <begin position="458"/>
        <end position="481"/>
    </location>
</feature>
<dbReference type="EMBL" id="CP060037">
    <property type="protein sequence ID" value="QOT74512.1"/>
    <property type="molecule type" value="Genomic_DNA"/>
</dbReference>
<reference evidence="4" key="1">
    <citation type="submission" date="2020-08" db="EMBL/GenBank/DDBJ databases">
        <title>Complete genome sequence of Sphingobium barthaii strain KK22, a high-molecular-weight polycyclic aromatic hydrocarbon-degrading soil bacterium.</title>
        <authorList>
            <person name="Mori J.F."/>
            <person name="Kanaly R.A."/>
        </authorList>
    </citation>
    <scope>NUCLEOTIDE SEQUENCE [LARGE SCALE GENOMIC DNA]</scope>
    <source>
        <strain evidence="4">KK22</strain>
        <plasmid evidence="4">p1</plasmid>
    </source>
</reference>
<dbReference type="InterPro" id="IPR008947">
    <property type="entry name" value="PLipase_C/P1_nuclease_dom_sf"/>
</dbReference>
<evidence type="ECO:0000313" key="4">
    <source>
        <dbReference type="Proteomes" id="UP000593663"/>
    </source>
</evidence>
<evidence type="ECO:0000256" key="1">
    <source>
        <dbReference type="SAM" id="MobiDB-lite"/>
    </source>
</evidence>
<dbReference type="InterPro" id="IPR057904">
    <property type="entry name" value="Nal1_C"/>
</dbReference>
<dbReference type="Gene3D" id="1.10.575.10">
    <property type="entry name" value="P1 Nuclease"/>
    <property type="match status" value="1"/>
</dbReference>
<keyword evidence="3" id="KW-0614">Plasmid</keyword>
<feature type="compositionally biased region" description="Basic and acidic residues" evidence="1">
    <location>
        <begin position="465"/>
        <end position="481"/>
    </location>
</feature>
<dbReference type="SUPFAM" id="SSF50494">
    <property type="entry name" value="Trypsin-like serine proteases"/>
    <property type="match status" value="1"/>
</dbReference>
<dbReference type="KEGG" id="sbar:H5V43_21810"/>
<protein>
    <submittedName>
        <fullName evidence="3">S1/P1 Nuclease</fullName>
    </submittedName>
</protein>
<dbReference type="AlphaFoldDB" id="A0A7M2GR28"/>
<feature type="region of interest" description="Disordered" evidence="1">
    <location>
        <begin position="726"/>
        <end position="759"/>
    </location>
</feature>
<gene>
    <name evidence="3" type="ORF">H5V43_21810</name>
</gene>
<feature type="domain" description="Nal1 C-terminal" evidence="2">
    <location>
        <begin position="239"/>
        <end position="371"/>
    </location>
</feature>
<organism evidence="3 4">
    <name type="scientific">Sphingobium fuliginis (strain ATCC 27551)</name>
    <dbReference type="NCBI Taxonomy" id="336203"/>
    <lineage>
        <taxon>Bacteria</taxon>
        <taxon>Pseudomonadati</taxon>
        <taxon>Pseudomonadota</taxon>
        <taxon>Alphaproteobacteria</taxon>
        <taxon>Sphingomonadales</taxon>
        <taxon>Sphingomonadaceae</taxon>
        <taxon>Sphingobium</taxon>
    </lineage>
</organism>
<sequence>MKQFPPQRDYSSLSVRDLIEARDAYHLHLSHLSNVTATAIGRYRIHKDDWYATHSPAEKRPANFAPVAEPKTLYNTVVTPWSWPCVLVFVEQWVDRAEFAHSPDQMVPRALFLPDGRVIPTCTILVERRDAPAANDDAPSFPNSLIGGGFLLTTRVQGVDHFGSVGCLVSDGRSTYALTNQHVAGRPGEEVATILRGSRVAIGVTADRSIRKLPFSKAYPGWPGTQVMGNLDVGLVDIADTSFWTSQIAGLGPIGTPLDLHADNITVDLIDCPVHAFGGASGPLSGRVAALFYRYKSIGGTDYVSDLLIAPDHGSTTRPGDSGTLWCMADPGAEQTDPLRPMAMQWGGHVFVDGGHSNVAQGLALATFVSTICRELDVDILRGVHSGLPEYWGDVGHYTIGAKACQLLVDDDLATLMMANLDRVAYGDDNLAAKSFKTASQQRFSPLADVPDKVWKRPGSPAARGNHENPNHFADMDKPDSNGRTLLQLTADPLGRTDPAKVTIETFQTYYDDIHDRSRGLLPFRVWQFYDMMVEAAAQGDAAGFVAAAGVMAHYVGDSCQPLHISYKFNGDPDRKDPNSDEIYGHEVHSAYESDMLRAHAPEMLARLNTELGIGPGLRGTHGFTRFCQSGHDAAVATVDVMRLAFSTISVDDIIDTYVRDKKTMWGQFGAATVSLLAEGARSLAMIWESAWKQGNSRITALGPIDTDALIALYEDPDWAKSMTLDEIGPTLRGGPAGTAASTPAKPVKPRRRPRRTEA</sequence>
<name>A0A7M2GR28_SPHSA</name>